<dbReference type="EMBL" id="CP127363">
    <property type="protein sequence ID" value="WIY47194.1"/>
    <property type="molecule type" value="Genomic_DNA"/>
</dbReference>
<evidence type="ECO:0000256" key="1">
    <source>
        <dbReference type="SAM" id="SignalP"/>
    </source>
</evidence>
<dbReference type="InterPro" id="IPR036663">
    <property type="entry name" value="Fumarylacetoacetase_C_sf"/>
</dbReference>
<accession>A0ABY9AJR4</accession>
<feature type="chain" id="PRO_5046959567" evidence="1">
    <location>
        <begin position="23"/>
        <end position="289"/>
    </location>
</feature>
<reference evidence="2 3" key="1">
    <citation type="submission" date="2023-06" db="EMBL/GenBank/DDBJ databases">
        <authorList>
            <person name="Ham H."/>
            <person name="Park D.S."/>
        </authorList>
    </citation>
    <scope>NUCLEOTIDE SEQUENCE [LARGE SCALE GENOMIC DNA]</scope>
    <source>
        <strain evidence="2 3">KACC 17005</strain>
    </source>
</reference>
<dbReference type="PANTHER" id="PTHR30143">
    <property type="entry name" value="ACID HYDRATASE"/>
    <property type="match status" value="1"/>
</dbReference>
<dbReference type="InterPro" id="IPR050772">
    <property type="entry name" value="Hydratase-Decarb/MhpD_sf"/>
</dbReference>
<feature type="signal peptide" evidence="1">
    <location>
        <begin position="1"/>
        <end position="22"/>
    </location>
</feature>
<keyword evidence="2" id="KW-0378">Hydrolase</keyword>
<dbReference type="RefSeq" id="WP_011796474.1">
    <property type="nucleotide sequence ID" value="NZ_CP023687.1"/>
</dbReference>
<name>A0ABY9AJR4_PARCI</name>
<gene>
    <name evidence="2" type="ORF">QRO08_15245</name>
</gene>
<organism evidence="2 3">
    <name type="scientific">Paracidovorax citrulli</name>
    <name type="common">Acidovorax citrulli</name>
    <dbReference type="NCBI Taxonomy" id="80869"/>
    <lineage>
        <taxon>Bacteria</taxon>
        <taxon>Pseudomonadati</taxon>
        <taxon>Pseudomonadota</taxon>
        <taxon>Betaproteobacteria</taxon>
        <taxon>Burkholderiales</taxon>
        <taxon>Comamonadaceae</taxon>
        <taxon>Paracidovorax</taxon>
    </lineage>
</organism>
<evidence type="ECO:0000313" key="3">
    <source>
        <dbReference type="Proteomes" id="UP001242732"/>
    </source>
</evidence>
<keyword evidence="1" id="KW-0732">Signal</keyword>
<dbReference type="Proteomes" id="UP001242732">
    <property type="component" value="Chromosome"/>
</dbReference>
<dbReference type="Gene3D" id="3.90.850.10">
    <property type="entry name" value="Fumarylacetoacetase-like, C-terminal domain"/>
    <property type="match status" value="1"/>
</dbReference>
<dbReference type="SUPFAM" id="SSF56529">
    <property type="entry name" value="FAH"/>
    <property type="match status" value="1"/>
</dbReference>
<evidence type="ECO:0000313" key="2">
    <source>
        <dbReference type="EMBL" id="WIY47194.1"/>
    </source>
</evidence>
<proteinExistence type="predicted"/>
<dbReference type="GO" id="GO:0016787">
    <property type="term" value="F:hydrolase activity"/>
    <property type="evidence" value="ECO:0007669"/>
    <property type="project" value="UniProtKB-KW"/>
</dbReference>
<protein>
    <submittedName>
        <fullName evidence="2">Fumarylacetoacetate hydrolase</fullName>
    </submittedName>
</protein>
<dbReference type="PANTHER" id="PTHR30143:SF0">
    <property type="entry name" value="2-KETO-4-PENTENOATE HYDRATASE"/>
    <property type="match status" value="1"/>
</dbReference>
<keyword evidence="3" id="KW-1185">Reference proteome</keyword>
<sequence length="289" mass="29833">MALQQTLIAALAAVACVTGARAACLDDAQVADLAAHYMARTPAANPPPMDAADAACTRGKFNALLEQRLGRPVGYKAGLTNPAVQQRFRTDQPVWGRLYPGMVLPSGSTVDAAFGARPLYEADMLVRVKSTAVNHARTPLEVLDAIDQVIPFIELPDLLVQVPPQLDGAGVAAINVGARLGVAGTPIAVPALRAERYAMLDALAAMTVTLTDGTGARLGGGRGSDILGHPLQAVVWLAGALQKEDAALKPGDLVSLGSFSALLPPRPGLAVTATFAGLPGAAPVEVRFR</sequence>
<dbReference type="GeneID" id="79793107"/>